<keyword evidence="3 8" id="KW-0240">DNA-directed RNA polymerase</keyword>
<dbReference type="GO" id="GO:0000428">
    <property type="term" value="C:DNA-directed RNA polymerase complex"/>
    <property type="evidence" value="ECO:0007669"/>
    <property type="project" value="UniProtKB-KW"/>
</dbReference>
<dbReference type="HAMAP" id="MF_01321">
    <property type="entry name" value="RNApol_bact_RpoB"/>
    <property type="match status" value="1"/>
</dbReference>
<dbReference type="SUPFAM" id="SSF64484">
    <property type="entry name" value="beta and beta-prime subunits of DNA dependent RNA-polymerase"/>
    <property type="match status" value="1"/>
</dbReference>
<dbReference type="Pfam" id="PF04565">
    <property type="entry name" value="RNA_pol_Rpb2_3"/>
    <property type="match status" value="1"/>
</dbReference>
<protein>
    <recommendedName>
        <fullName evidence="8">DNA-directed RNA polymerase subunit beta</fullName>
        <ecNumber evidence="8">2.7.7.6</ecNumber>
    </recommendedName>
    <alternativeName>
        <fullName evidence="8">PEP</fullName>
    </alternativeName>
    <alternativeName>
        <fullName evidence="8">Plastid-encoded RNA polymerase subunit beta</fullName>
        <shortName evidence="8">RNA polymerase subunit beta</shortName>
    </alternativeName>
</protein>
<organism evidence="16">
    <name type="scientific">Selaginella tamariscina</name>
    <dbReference type="NCBI Taxonomy" id="137178"/>
    <lineage>
        <taxon>Eukaryota</taxon>
        <taxon>Viridiplantae</taxon>
        <taxon>Streptophyta</taxon>
        <taxon>Embryophyta</taxon>
        <taxon>Tracheophyta</taxon>
        <taxon>Lycopodiopsida</taxon>
        <taxon>Selaginellales</taxon>
        <taxon>Selaginellaceae</taxon>
        <taxon>Selaginella</taxon>
    </lineage>
</organism>
<comment type="catalytic activity">
    <reaction evidence="7 8 10">
        <text>RNA(n) + a ribonucleoside 5'-triphosphate = RNA(n+1) + diphosphate</text>
        <dbReference type="Rhea" id="RHEA:21248"/>
        <dbReference type="Rhea" id="RHEA-COMP:14527"/>
        <dbReference type="Rhea" id="RHEA-COMP:17342"/>
        <dbReference type="ChEBI" id="CHEBI:33019"/>
        <dbReference type="ChEBI" id="CHEBI:61557"/>
        <dbReference type="ChEBI" id="CHEBI:140395"/>
        <dbReference type="EC" id="2.7.7.6"/>
    </reaction>
</comment>
<name>A0A6C0U7Y7_9TRAC</name>
<evidence type="ECO:0000313" key="16">
    <source>
        <dbReference type="EMBL" id="QIB71388.1"/>
    </source>
</evidence>
<dbReference type="Gene3D" id="2.40.50.100">
    <property type="match status" value="1"/>
</dbReference>
<keyword evidence="16" id="KW-0150">Chloroplast</keyword>
<dbReference type="Pfam" id="PF04560">
    <property type="entry name" value="RNA_pol_Rpb2_7"/>
    <property type="match status" value="1"/>
</dbReference>
<evidence type="ECO:0000259" key="12">
    <source>
        <dbReference type="Pfam" id="PF00562"/>
    </source>
</evidence>
<feature type="domain" description="DNA-directed RNA polymerase subunit 2 hybrid-binding" evidence="12">
    <location>
        <begin position="637"/>
        <end position="980"/>
    </location>
</feature>
<feature type="compositionally biased region" description="Polar residues" evidence="11">
    <location>
        <begin position="359"/>
        <end position="385"/>
    </location>
</feature>
<dbReference type="CDD" id="cd00653">
    <property type="entry name" value="RNA_pol_B_RPB2"/>
    <property type="match status" value="1"/>
</dbReference>
<dbReference type="InterPro" id="IPR042107">
    <property type="entry name" value="DNA-dir_RNA_pol_bsu_ext_1_sf"/>
</dbReference>
<dbReference type="InterPro" id="IPR007642">
    <property type="entry name" value="RNA_pol_Rpb2_2"/>
</dbReference>
<evidence type="ECO:0000256" key="2">
    <source>
        <dbReference type="ARBA" id="ARBA00006835"/>
    </source>
</evidence>
<dbReference type="Gene3D" id="2.40.270.10">
    <property type="entry name" value="DNA-directed RNA polymerase, subunit 2, domain 6"/>
    <property type="match status" value="1"/>
</dbReference>
<keyword evidence="6 8" id="KW-0804">Transcription</keyword>
<evidence type="ECO:0000256" key="11">
    <source>
        <dbReference type="SAM" id="MobiDB-lite"/>
    </source>
</evidence>
<comment type="subunit">
    <text evidence="8 10">In plastids the minimal PEP RNA polymerase catalytic core is composed of four subunits: alpha, beta, beta', and beta''. When a (nuclear-encoded) sigma factor is associated with the core the holoenzyme is formed, which can initiate transcription.</text>
</comment>
<dbReference type="GO" id="GO:0003899">
    <property type="term" value="F:DNA-directed RNA polymerase activity"/>
    <property type="evidence" value="ECO:0007669"/>
    <property type="project" value="UniProtKB-UniRule"/>
</dbReference>
<evidence type="ECO:0000256" key="3">
    <source>
        <dbReference type="ARBA" id="ARBA00022478"/>
    </source>
</evidence>
<evidence type="ECO:0000256" key="4">
    <source>
        <dbReference type="ARBA" id="ARBA00022679"/>
    </source>
</evidence>
<sequence>MESSTVLGTNQEMFVMPDPGEAQLEASYRSVDRGSAEEPDDSPVIGDTDREIGPQLFGGRYYIIEPLGDKRDAAYESIAYPSESYVPVRLTREGKACTGEQIVYTGSIPLTSPQGTLVVNGIDRVTINQILRSPGTYHNLERGSDGNPMYVGTTIPNRGGKSKPELDGRNRIWVRVRKKRKTPIQPLSLAMGSSMKEILENTCYPETSGGATRENEAWSGEHAVPESCKSLYGTDEYPELSDTFEELRQKFFQPRFEIGEIGRTDSNKKPDLDVSKNEIFPLPRDMSAAIDYSIGTGVGVGNLDDMDHPKNRRIRTVADSLQDQSRLASERLADPMRGGVSKAARRKNVPTMRGVVNSSPLLTTLKESSGSHPLSQSSDQTNPLTQMVHKRKPSSPGPGGLARRTASSRMRDIHPSHYGRACPIETSEGMNAGLISSLALHAGVNHWGYLTSPFCRISGVSSEGNDIVAHVSADEGYRIATGTCLSVYRRDRGRQTAAAWYRQESVTLAWNQIHLRSIPPLQNFPAGAPLTPSLENNDANRTPMGSNMQRQAAPLLRPEQRFVGTGLEGQVALDSGDAATATRGGRIDYIGGGGTTLASDGETVDTKSIMYQSSNNNTCVHQRSKGFGKGGFLRKGQIIADGRATEGGELALGRNILMAYMPWEGYNSEDPVPISERLTFGDTYTSIHTERYEAGARVTLQGTAEIITRKTPHSDDYFPRHSDESGPAPPGSWVETGDVSAGKPAPRNPEELPKAPGSNLPQAIPGIDITTAKETRPRVPTGGRGRIIDVRWIYPGDTSKYTRVVRVYVLQARETQVGDKVAGRHGNKGITSKIAPRQDMPYLQDGTSIDTIPSPSGVPSRMNVGQILERVLGLAGHHPGRHHRIIPFDEGYEREAPRKLVFSETYEASKRTANPWLFELGNPGKSQPIDGRTGEAFEQPVTVGKAHILKPVHQVDKKIHARSGGPHSRVTQQPLKGKSKQGGQRVGETEVRALEGFGVSHTLREMLTTKSDHVQARREMIGTVAAGEPIYGPGTITPEPFRSPVRELRRLAPDLDPAITERNLVFNNGSREGGTIR</sequence>
<dbReference type="InterPro" id="IPR014724">
    <property type="entry name" value="RNA_pol_RPB2_OB-fold"/>
</dbReference>
<dbReference type="EMBL" id="MN894555">
    <property type="protein sequence ID" value="QIB71388.1"/>
    <property type="molecule type" value="Genomic_DNA"/>
</dbReference>
<feature type="region of interest" description="Disordered" evidence="11">
    <location>
        <begin position="1"/>
        <end position="20"/>
    </location>
</feature>
<evidence type="ECO:0000256" key="9">
    <source>
        <dbReference type="RuleBase" id="RU000434"/>
    </source>
</evidence>
<dbReference type="InterPro" id="IPR007645">
    <property type="entry name" value="RNA_pol_Rpb2_3"/>
</dbReference>
<dbReference type="GO" id="GO:0003677">
    <property type="term" value="F:DNA binding"/>
    <property type="evidence" value="ECO:0007669"/>
    <property type="project" value="UniProtKB-UniRule"/>
</dbReference>
<dbReference type="EC" id="2.7.7.6" evidence="8"/>
<evidence type="ECO:0000259" key="15">
    <source>
        <dbReference type="Pfam" id="PF04565"/>
    </source>
</evidence>
<dbReference type="PROSITE" id="PS01166">
    <property type="entry name" value="RNA_POL_BETA"/>
    <property type="match status" value="1"/>
</dbReference>
<comment type="subcellular location">
    <subcellularLocation>
        <location evidence="8">Plastid</location>
        <location evidence="8">Chloroplast</location>
    </subcellularLocation>
</comment>
<dbReference type="InterPro" id="IPR007121">
    <property type="entry name" value="RNA_pol_bsu_CS"/>
</dbReference>
<evidence type="ECO:0000256" key="10">
    <source>
        <dbReference type="RuleBase" id="RU363031"/>
    </source>
</evidence>
<feature type="compositionally biased region" description="Basic and acidic residues" evidence="11">
    <location>
        <begin position="712"/>
        <end position="724"/>
    </location>
</feature>
<dbReference type="Pfam" id="PF00562">
    <property type="entry name" value="RNA_pol_Rpb2_6"/>
    <property type="match status" value="1"/>
</dbReference>
<feature type="region of interest" description="Disordered" evidence="11">
    <location>
        <begin position="359"/>
        <end position="409"/>
    </location>
</feature>
<dbReference type="InterPro" id="IPR037033">
    <property type="entry name" value="DNA-dir_RNAP_su2_hyb_sf"/>
</dbReference>
<feature type="domain" description="RNA polymerase Rpb2" evidence="14">
    <location>
        <begin position="132"/>
        <end position="315"/>
    </location>
</feature>
<comment type="function">
    <text evidence="1 8 10">DNA-dependent RNA polymerase catalyzes the transcription of DNA into RNA using the four ribonucleoside triphosphates as substrates.</text>
</comment>
<feature type="domain" description="RNA polymerase Rpb2" evidence="13">
    <location>
        <begin position="982"/>
        <end position="1030"/>
    </location>
</feature>
<evidence type="ECO:0000256" key="1">
    <source>
        <dbReference type="ARBA" id="ARBA00004026"/>
    </source>
</evidence>
<feature type="region of interest" description="Disordered" evidence="11">
    <location>
        <begin position="138"/>
        <end position="164"/>
    </location>
</feature>
<gene>
    <name evidence="8 16" type="primary">rpoB</name>
</gene>
<accession>A0A6C0U7Y7</accession>
<dbReference type="GO" id="GO:0032549">
    <property type="term" value="F:ribonucleoside binding"/>
    <property type="evidence" value="ECO:0007669"/>
    <property type="project" value="InterPro"/>
</dbReference>
<comment type="similarity">
    <text evidence="2 8 9">Belongs to the RNA polymerase beta chain family.</text>
</comment>
<dbReference type="Gene3D" id="2.30.150.10">
    <property type="entry name" value="DNA-directed RNA polymerase, beta subunit, external 1 domain"/>
    <property type="match status" value="1"/>
</dbReference>
<dbReference type="InterPro" id="IPR010243">
    <property type="entry name" value="RNA_pol_bsu_bac"/>
</dbReference>
<feature type="compositionally biased region" description="Polar residues" evidence="11">
    <location>
        <begin position="1"/>
        <end position="12"/>
    </location>
</feature>
<dbReference type="Gene3D" id="3.90.1800.10">
    <property type="entry name" value="RNA polymerase alpha subunit dimerisation domain"/>
    <property type="match status" value="1"/>
</dbReference>
<evidence type="ECO:0000256" key="6">
    <source>
        <dbReference type="ARBA" id="ARBA00023163"/>
    </source>
</evidence>
<feature type="region of interest" description="Disordered" evidence="11">
    <location>
        <begin position="958"/>
        <end position="986"/>
    </location>
</feature>
<dbReference type="AlphaFoldDB" id="A0A6C0U7Y7"/>
<dbReference type="Gene3D" id="3.90.1100.10">
    <property type="match status" value="1"/>
</dbReference>
<dbReference type="Pfam" id="PF04561">
    <property type="entry name" value="RNA_pol_Rpb2_2"/>
    <property type="match status" value="1"/>
</dbReference>
<reference evidence="16" key="1">
    <citation type="submission" date="2019-12" db="EMBL/GenBank/DDBJ databases">
        <title>The complete chloroplast genome of Selaginella tamariscina (Beauv.) Spring (Selaginellaceae).</title>
        <authorList>
            <person name="Park J."/>
            <person name="Park C.-H."/>
            <person name="Kim Y."/>
        </authorList>
    </citation>
    <scope>NUCLEOTIDE SEQUENCE</scope>
    <source>
        <strain evidence="16">KR</strain>
    </source>
</reference>
<evidence type="ECO:0000256" key="5">
    <source>
        <dbReference type="ARBA" id="ARBA00022695"/>
    </source>
</evidence>
<dbReference type="Gene3D" id="2.40.50.150">
    <property type="match status" value="1"/>
</dbReference>
<evidence type="ECO:0000256" key="8">
    <source>
        <dbReference type="HAMAP-Rule" id="MF_01321"/>
    </source>
</evidence>
<dbReference type="InterPro" id="IPR007641">
    <property type="entry name" value="RNA_pol_Rpb2_7"/>
</dbReference>
<dbReference type="PANTHER" id="PTHR20856">
    <property type="entry name" value="DNA-DIRECTED RNA POLYMERASE I SUBUNIT 2"/>
    <property type="match status" value="1"/>
</dbReference>
<evidence type="ECO:0000256" key="7">
    <source>
        <dbReference type="ARBA" id="ARBA00048552"/>
    </source>
</evidence>
<keyword evidence="16" id="KW-0934">Plastid</keyword>
<dbReference type="Gene3D" id="3.90.1110.10">
    <property type="entry name" value="RNA polymerase Rpb2, domain 2"/>
    <property type="match status" value="1"/>
</dbReference>
<dbReference type="InterPro" id="IPR007120">
    <property type="entry name" value="DNA-dir_RNAP_su2_dom"/>
</dbReference>
<dbReference type="InterPro" id="IPR037034">
    <property type="entry name" value="RNA_pol_Rpb2_2_sf"/>
</dbReference>
<feature type="region of interest" description="Disordered" evidence="11">
    <location>
        <begin position="26"/>
        <end position="50"/>
    </location>
</feature>
<geneLocation type="chloroplast" evidence="16"/>
<evidence type="ECO:0000259" key="13">
    <source>
        <dbReference type="Pfam" id="PF04560"/>
    </source>
</evidence>
<proteinExistence type="inferred from homology"/>
<evidence type="ECO:0000259" key="14">
    <source>
        <dbReference type="Pfam" id="PF04561"/>
    </source>
</evidence>
<keyword evidence="5 8" id="KW-0548">Nucleotidyltransferase</keyword>
<dbReference type="InterPro" id="IPR015712">
    <property type="entry name" value="DNA-dir_RNA_pol_su2"/>
</dbReference>
<keyword evidence="4 8" id="KW-0808">Transferase</keyword>
<dbReference type="GO" id="GO:0006351">
    <property type="term" value="P:DNA-templated transcription"/>
    <property type="evidence" value="ECO:0007669"/>
    <property type="project" value="UniProtKB-UniRule"/>
</dbReference>
<feature type="region of interest" description="Disordered" evidence="11">
    <location>
        <begin position="706"/>
        <end position="782"/>
    </location>
</feature>
<dbReference type="GO" id="GO:0009507">
    <property type="term" value="C:chloroplast"/>
    <property type="evidence" value="ECO:0007669"/>
    <property type="project" value="UniProtKB-SubCell"/>
</dbReference>
<feature type="domain" description="RNA polymerase Rpb2" evidence="15">
    <location>
        <begin position="376"/>
        <end position="444"/>
    </location>
</feature>